<dbReference type="AlphaFoldDB" id="L2GN63"/>
<dbReference type="GO" id="GO:0005737">
    <property type="term" value="C:cytoplasm"/>
    <property type="evidence" value="ECO:0007669"/>
    <property type="project" value="TreeGrafter"/>
</dbReference>
<dbReference type="Gene3D" id="2.60.40.1910">
    <property type="match status" value="1"/>
</dbReference>
<dbReference type="Pfam" id="PF01433">
    <property type="entry name" value="Peptidase_M1"/>
    <property type="match status" value="1"/>
</dbReference>
<dbReference type="GO" id="GO:0043171">
    <property type="term" value="P:peptide catabolic process"/>
    <property type="evidence" value="ECO:0007669"/>
    <property type="project" value="TreeGrafter"/>
</dbReference>
<dbReference type="Gene3D" id="1.10.390.10">
    <property type="entry name" value="Neutral Protease Domain 2"/>
    <property type="match status" value="1"/>
</dbReference>
<dbReference type="HOGENOM" id="CLU_003705_0_1_1"/>
<feature type="domain" description="Peptidase M1 membrane alanine aminopeptidase" evidence="12">
    <location>
        <begin position="211"/>
        <end position="444"/>
    </location>
</feature>
<dbReference type="SUPFAM" id="SSF55486">
    <property type="entry name" value="Metalloproteases ('zincins'), catalytic domain"/>
    <property type="match status" value="1"/>
</dbReference>
<dbReference type="GO" id="GO:0006508">
    <property type="term" value="P:proteolysis"/>
    <property type="evidence" value="ECO:0007669"/>
    <property type="project" value="UniProtKB-KW"/>
</dbReference>
<evidence type="ECO:0000256" key="2">
    <source>
        <dbReference type="ARBA" id="ARBA00022438"/>
    </source>
</evidence>
<comment type="similarity">
    <text evidence="1 11">Belongs to the peptidase M1 family.</text>
</comment>
<dbReference type="InterPro" id="IPR045357">
    <property type="entry name" value="Aminopeptidase_N-like_N"/>
</dbReference>
<evidence type="ECO:0000259" key="14">
    <source>
        <dbReference type="Pfam" id="PF17900"/>
    </source>
</evidence>
<dbReference type="Gene3D" id="2.60.40.1730">
    <property type="entry name" value="tricorn interacting facor f3 domain"/>
    <property type="match status" value="1"/>
</dbReference>
<dbReference type="GO" id="GO:0008270">
    <property type="term" value="F:zinc ion binding"/>
    <property type="evidence" value="ECO:0007669"/>
    <property type="project" value="UniProtKB-UniRule"/>
</dbReference>
<dbReference type="PANTHER" id="PTHR11533">
    <property type="entry name" value="PROTEASE M1 ZINC METALLOPROTEASE"/>
    <property type="match status" value="1"/>
</dbReference>
<evidence type="ECO:0000256" key="8">
    <source>
        <dbReference type="PIRSR" id="PIRSR634016-1"/>
    </source>
</evidence>
<dbReference type="MEROPS" id="M01.A25"/>
<dbReference type="Proteomes" id="UP000011082">
    <property type="component" value="Unassembled WGS sequence"/>
</dbReference>
<feature type="domain" description="Aminopeptidase N-like N-terminal" evidence="14">
    <location>
        <begin position="11"/>
        <end position="178"/>
    </location>
</feature>
<evidence type="ECO:0000256" key="7">
    <source>
        <dbReference type="ARBA" id="ARBA00023049"/>
    </source>
</evidence>
<dbReference type="InterPro" id="IPR050344">
    <property type="entry name" value="Peptidase_M1_aminopeptidases"/>
</dbReference>
<dbReference type="OrthoDB" id="10031169at2759"/>
<evidence type="ECO:0000256" key="9">
    <source>
        <dbReference type="PIRSR" id="PIRSR634016-3"/>
    </source>
</evidence>
<dbReference type="STRING" id="993615.L2GN63"/>
<feature type="binding site" evidence="9">
    <location>
        <position position="283"/>
    </location>
    <ligand>
        <name>Zn(2+)</name>
        <dbReference type="ChEBI" id="CHEBI:29105"/>
        <note>catalytic</note>
    </ligand>
</feature>
<dbReference type="SUPFAM" id="SSF63737">
    <property type="entry name" value="Leukotriene A4 hydrolase N-terminal domain"/>
    <property type="match status" value="1"/>
</dbReference>
<keyword evidence="16" id="KW-1185">Reference proteome</keyword>
<dbReference type="InterPro" id="IPR042097">
    <property type="entry name" value="Aminopeptidase_N-like_N_sf"/>
</dbReference>
<dbReference type="InterPro" id="IPR001930">
    <property type="entry name" value="Peptidase_M1"/>
</dbReference>
<dbReference type="InterPro" id="IPR027268">
    <property type="entry name" value="Peptidase_M4/M1_CTD_sf"/>
</dbReference>
<dbReference type="FunCoup" id="L2GN63">
    <property type="interactions" value="140"/>
</dbReference>
<dbReference type="GO" id="GO:0016020">
    <property type="term" value="C:membrane"/>
    <property type="evidence" value="ECO:0007669"/>
    <property type="project" value="TreeGrafter"/>
</dbReference>
<dbReference type="Pfam" id="PF17900">
    <property type="entry name" value="Peptidase_M1_N"/>
    <property type="match status" value="1"/>
</dbReference>
<dbReference type="RefSeq" id="XP_007604404.1">
    <property type="nucleotide sequence ID" value="XM_007604342.1"/>
</dbReference>
<dbReference type="OMA" id="HDMAGFY"/>
<evidence type="ECO:0000256" key="1">
    <source>
        <dbReference type="ARBA" id="ARBA00010136"/>
    </source>
</evidence>
<evidence type="ECO:0000259" key="13">
    <source>
        <dbReference type="Pfam" id="PF11838"/>
    </source>
</evidence>
<dbReference type="EC" id="3.4.11.-" evidence="11"/>
<dbReference type="Gene3D" id="1.25.50.20">
    <property type="match status" value="1"/>
</dbReference>
<comment type="cofactor">
    <cofactor evidence="9 11">
        <name>Zn(2+)</name>
        <dbReference type="ChEBI" id="CHEBI:29105"/>
    </cofactor>
    <text evidence="9 11">Binds 1 zinc ion per subunit.</text>
</comment>
<name>L2GN63_VITCO</name>
<dbReference type="GO" id="GO:0005615">
    <property type="term" value="C:extracellular space"/>
    <property type="evidence" value="ECO:0007669"/>
    <property type="project" value="TreeGrafter"/>
</dbReference>
<keyword evidence="2 11" id="KW-0031">Aminopeptidase</keyword>
<feature type="binding site" evidence="9">
    <location>
        <position position="306"/>
    </location>
    <ligand>
        <name>Zn(2+)</name>
        <dbReference type="ChEBI" id="CHEBI:29105"/>
        <note>catalytic</note>
    </ligand>
</feature>
<evidence type="ECO:0000313" key="16">
    <source>
        <dbReference type="Proteomes" id="UP000011082"/>
    </source>
</evidence>
<proteinExistence type="inferred from homology"/>
<evidence type="ECO:0000256" key="5">
    <source>
        <dbReference type="ARBA" id="ARBA00022801"/>
    </source>
</evidence>
<dbReference type="Pfam" id="PF11838">
    <property type="entry name" value="ERAP1_C"/>
    <property type="match status" value="1"/>
</dbReference>
<keyword evidence="5 11" id="KW-0378">Hydrolase</keyword>
<dbReference type="EMBL" id="JH370136">
    <property type="protein sequence ID" value="ELA41940.1"/>
    <property type="molecule type" value="Genomic_DNA"/>
</dbReference>
<keyword evidence="3 11" id="KW-0645">Protease</keyword>
<evidence type="ECO:0000256" key="10">
    <source>
        <dbReference type="PIRSR" id="PIRSR634016-4"/>
    </source>
</evidence>
<dbReference type="GeneID" id="19881669"/>
<reference evidence="16" key="1">
    <citation type="submission" date="2011-05" db="EMBL/GenBank/DDBJ databases">
        <title>The genome sequence of Vittaforma corneae strain ATCC 50505.</title>
        <authorList>
            <consortium name="The Broad Institute Genome Sequencing Platform"/>
            <person name="Cuomo C."/>
            <person name="Didier E."/>
            <person name="Bowers L."/>
            <person name="Young S.K."/>
            <person name="Zeng Q."/>
            <person name="Gargeya S."/>
            <person name="Fitzgerald M."/>
            <person name="Haas B."/>
            <person name="Abouelleil A."/>
            <person name="Alvarado L."/>
            <person name="Arachchi H.M."/>
            <person name="Berlin A."/>
            <person name="Chapman S.B."/>
            <person name="Gearin G."/>
            <person name="Goldberg J."/>
            <person name="Griggs A."/>
            <person name="Gujja S."/>
            <person name="Hansen M."/>
            <person name="Heiman D."/>
            <person name="Howarth C."/>
            <person name="Larimer J."/>
            <person name="Lui A."/>
            <person name="MacDonald P.J.P."/>
            <person name="McCowen C."/>
            <person name="Montmayeur A."/>
            <person name="Murphy C."/>
            <person name="Neiman D."/>
            <person name="Pearson M."/>
            <person name="Priest M."/>
            <person name="Roberts A."/>
            <person name="Saif S."/>
            <person name="Shea T."/>
            <person name="Sisk P."/>
            <person name="Stolte C."/>
            <person name="Sykes S."/>
            <person name="Wortman J."/>
            <person name="Nusbaum C."/>
            <person name="Birren B."/>
        </authorList>
    </citation>
    <scope>NUCLEOTIDE SEQUENCE [LARGE SCALE GENOMIC DNA]</scope>
    <source>
        <strain evidence="16">ATCC 50505</strain>
    </source>
</reference>
<dbReference type="InterPro" id="IPR024571">
    <property type="entry name" value="ERAP1-like_C_dom"/>
</dbReference>
<evidence type="ECO:0000256" key="6">
    <source>
        <dbReference type="ARBA" id="ARBA00022833"/>
    </source>
</evidence>
<organism evidence="15 16">
    <name type="scientific">Vittaforma corneae (strain ATCC 50505)</name>
    <name type="common">Microsporidian parasite</name>
    <name type="synonym">Nosema corneum</name>
    <dbReference type="NCBI Taxonomy" id="993615"/>
    <lineage>
        <taxon>Eukaryota</taxon>
        <taxon>Fungi</taxon>
        <taxon>Fungi incertae sedis</taxon>
        <taxon>Microsporidia</taxon>
        <taxon>Nosematidae</taxon>
        <taxon>Vittaforma</taxon>
    </lineage>
</organism>
<evidence type="ECO:0000256" key="4">
    <source>
        <dbReference type="ARBA" id="ARBA00022723"/>
    </source>
</evidence>
<evidence type="ECO:0000256" key="3">
    <source>
        <dbReference type="ARBA" id="ARBA00022670"/>
    </source>
</evidence>
<evidence type="ECO:0000313" key="15">
    <source>
        <dbReference type="EMBL" id="ELA41940.1"/>
    </source>
</evidence>
<evidence type="ECO:0000256" key="11">
    <source>
        <dbReference type="RuleBase" id="RU364040"/>
    </source>
</evidence>
<feature type="site" description="Transition state stabilizer" evidence="10">
    <location>
        <position position="372"/>
    </location>
</feature>
<accession>L2GN63</accession>
<feature type="binding site" evidence="9">
    <location>
        <position position="287"/>
    </location>
    <ligand>
        <name>Zn(2+)</name>
        <dbReference type="ChEBI" id="CHEBI:29105"/>
        <note>catalytic</note>
    </ligand>
</feature>
<keyword evidence="7 11" id="KW-0482">Metalloprotease</keyword>
<keyword evidence="4 9" id="KW-0479">Metal-binding</keyword>
<dbReference type="FunFam" id="1.10.390.10:FF:000001">
    <property type="entry name" value="Aminopeptidase"/>
    <property type="match status" value="1"/>
</dbReference>
<dbReference type="InterPro" id="IPR034016">
    <property type="entry name" value="M1_APN-typ"/>
</dbReference>
<dbReference type="CDD" id="cd09601">
    <property type="entry name" value="M1_APN-Q_like"/>
    <property type="match status" value="1"/>
</dbReference>
<gene>
    <name evidence="15" type="ORF">VICG_00957</name>
</gene>
<dbReference type="GO" id="GO:0042277">
    <property type="term" value="F:peptide binding"/>
    <property type="evidence" value="ECO:0007669"/>
    <property type="project" value="TreeGrafter"/>
</dbReference>
<evidence type="ECO:0000259" key="12">
    <source>
        <dbReference type="Pfam" id="PF01433"/>
    </source>
</evidence>
<protein>
    <recommendedName>
        <fullName evidence="11">Aminopeptidase</fullName>
        <ecNumber evidence="11">3.4.11.-</ecNumber>
    </recommendedName>
</protein>
<sequence>MRKDLSREVLPTHYDLSIDVKPEMFNGSVTMHLKAEKSISTFRFNSKNLELSNLEVKRNGKTIGSKIGECDNEFVAVHLNEEIVGDFTLFVEFNGVYSTSMEGFYKSKYNNVDLFSTHFEPADARQAFPCFDQPDMKATFSITLNVPDGFMALSNGALLEQSGTRFVFEKTPIMSTYIVAYVVGQLEYIEDDSYIPIRVYADKSEKHWGKFALNVATRCLKFYEEYFEAKYPLKKLDMVAIPSFAMGAMENWGLVTYRKTALLFDEKSTPIISKKNIAVTVCHELAHMWFGNLVTMKWWDDLWLNEGFATWAATLAIQNSLQDILSWDAWTSFINDEVENGMEMDCRKSTHRIGIEVNDPVEINQIFDAISYSKGSSVIKMLENWLGHEVFREGLVHYIKKFSYSNTITSDLWDSLSLIANQNSTEDENNNVVAVNVGSIVDPWIRRDGFPYLVVEEAPDQVKLTQKRFTVGYKLDDKPWPIPLRIMWIDKEVGQDVSASSKKIKLDNLSSRAYIMHDETFEIEKESSIYKINSEVSGFYRVEYPGKVLKRLFDYSLSTADRMNLFSDSFALAKALYTPLQDSLALVDYLVTENNHEVLLSVLSGLSYFRSVFYDSPSKVEFFTSKIKDIVEERFRQIDIKVRAEDINTISLHSLIVARAINIGLPEALAKLRTAKLSEINPEYLRPYLMSRIDDEFENTFNLYKTSTRPGEKQSALFALGATSIEKNIEFIFSNIEQIEPQDSYYVFVSFSNNLKFRNKAAMLLIENFGRIKKHIGNSSLVRASIEYLLSHVYQDKFKDKVIKFLDSIKEDREMKSAIEKCTDALSIGEGIRSKYSAIDFN</sequence>
<dbReference type="GO" id="GO:0070006">
    <property type="term" value="F:metalloaminopeptidase activity"/>
    <property type="evidence" value="ECO:0007669"/>
    <property type="project" value="TreeGrafter"/>
</dbReference>
<keyword evidence="6 9" id="KW-0862">Zinc</keyword>
<dbReference type="InterPro" id="IPR014782">
    <property type="entry name" value="Peptidase_M1_dom"/>
</dbReference>
<feature type="active site" description="Proton acceptor" evidence="8">
    <location>
        <position position="284"/>
    </location>
</feature>
<dbReference type="PANTHER" id="PTHR11533:SF299">
    <property type="entry name" value="AMINOPEPTIDASE"/>
    <property type="match status" value="1"/>
</dbReference>
<dbReference type="InParanoid" id="L2GN63"/>
<dbReference type="VEuPathDB" id="MicrosporidiaDB:VICG_00957"/>
<dbReference type="PRINTS" id="PR00756">
    <property type="entry name" value="ALADIPTASE"/>
</dbReference>
<feature type="domain" description="ERAP1-like C-terminal" evidence="13">
    <location>
        <begin position="530"/>
        <end position="821"/>
    </location>
</feature>